<evidence type="ECO:0000313" key="13">
    <source>
        <dbReference type="EMBL" id="GIX83599.1"/>
    </source>
</evidence>
<keyword evidence="5 11" id="KW-0349">Heme</keyword>
<keyword evidence="10" id="KW-0472">Membrane</keyword>
<dbReference type="Proteomes" id="UP001054945">
    <property type="component" value="Unassembled WGS sequence"/>
</dbReference>
<keyword evidence="14" id="KW-1185">Reference proteome</keyword>
<dbReference type="PRINTS" id="PR00385">
    <property type="entry name" value="P450"/>
</dbReference>
<comment type="similarity">
    <text evidence="4 12">Belongs to the cytochrome P450 family.</text>
</comment>
<evidence type="ECO:0000256" key="3">
    <source>
        <dbReference type="ARBA" id="ARBA00004586"/>
    </source>
</evidence>
<keyword evidence="9 12" id="KW-0503">Monooxygenase</keyword>
<dbReference type="SUPFAM" id="SSF48264">
    <property type="entry name" value="Cytochrome P450"/>
    <property type="match status" value="1"/>
</dbReference>
<evidence type="ECO:0000256" key="9">
    <source>
        <dbReference type="ARBA" id="ARBA00023033"/>
    </source>
</evidence>
<dbReference type="GO" id="GO:0004497">
    <property type="term" value="F:monooxygenase activity"/>
    <property type="evidence" value="ECO:0007669"/>
    <property type="project" value="UniProtKB-KW"/>
</dbReference>
<evidence type="ECO:0000256" key="10">
    <source>
        <dbReference type="ARBA" id="ARBA00023136"/>
    </source>
</evidence>
<dbReference type="AlphaFoldDB" id="A0AAV4NGW7"/>
<reference evidence="13 14" key="1">
    <citation type="submission" date="2021-06" db="EMBL/GenBank/DDBJ databases">
        <title>Caerostris extrusa draft genome.</title>
        <authorList>
            <person name="Kono N."/>
            <person name="Arakawa K."/>
        </authorList>
    </citation>
    <scope>NUCLEOTIDE SEQUENCE [LARGE SCALE GENOMIC DNA]</scope>
</reference>
<comment type="function">
    <text evidence="2">May be involved in the metabolism of insect hormones and in the breakdown of synthetic insecticides.</text>
</comment>
<evidence type="ECO:0000256" key="11">
    <source>
        <dbReference type="PIRSR" id="PIRSR602403-1"/>
    </source>
</evidence>
<dbReference type="PANTHER" id="PTHR24291:SF189">
    <property type="entry name" value="CYTOCHROME P450 4C3-RELATED"/>
    <property type="match status" value="1"/>
</dbReference>
<name>A0AAV4NGW7_CAEEX</name>
<dbReference type="GO" id="GO:0005789">
    <property type="term" value="C:endoplasmic reticulum membrane"/>
    <property type="evidence" value="ECO:0007669"/>
    <property type="project" value="UniProtKB-SubCell"/>
</dbReference>
<dbReference type="PROSITE" id="PS00086">
    <property type="entry name" value="CYTOCHROME_P450"/>
    <property type="match status" value="1"/>
</dbReference>
<dbReference type="GO" id="GO:0016705">
    <property type="term" value="F:oxidoreductase activity, acting on paired donors, with incorporation or reduction of molecular oxygen"/>
    <property type="evidence" value="ECO:0007669"/>
    <property type="project" value="InterPro"/>
</dbReference>
<dbReference type="InterPro" id="IPR002403">
    <property type="entry name" value="Cyt_P450_E_grp-IV"/>
</dbReference>
<gene>
    <name evidence="13" type="primary">Cyp4v2</name>
    <name evidence="13" type="ORF">CEXT_349271</name>
</gene>
<dbReference type="InterPro" id="IPR050196">
    <property type="entry name" value="Cytochrome_P450_Monoox"/>
</dbReference>
<protein>
    <submittedName>
        <fullName evidence="13">Cytochrome P450 4V2</fullName>
    </submittedName>
</protein>
<evidence type="ECO:0000256" key="1">
    <source>
        <dbReference type="ARBA" id="ARBA00001971"/>
    </source>
</evidence>
<evidence type="ECO:0000256" key="12">
    <source>
        <dbReference type="RuleBase" id="RU000461"/>
    </source>
</evidence>
<evidence type="ECO:0000256" key="5">
    <source>
        <dbReference type="ARBA" id="ARBA00022617"/>
    </source>
</evidence>
<comment type="subcellular location">
    <subcellularLocation>
        <location evidence="3">Endoplasmic reticulum membrane</location>
    </subcellularLocation>
</comment>
<dbReference type="PRINTS" id="PR00465">
    <property type="entry name" value="EP450IV"/>
</dbReference>
<evidence type="ECO:0000256" key="4">
    <source>
        <dbReference type="ARBA" id="ARBA00010617"/>
    </source>
</evidence>
<dbReference type="PANTHER" id="PTHR24291">
    <property type="entry name" value="CYTOCHROME P450 FAMILY 4"/>
    <property type="match status" value="1"/>
</dbReference>
<comment type="caution">
    <text evidence="13">The sequence shown here is derived from an EMBL/GenBank/DDBJ whole genome shotgun (WGS) entry which is preliminary data.</text>
</comment>
<keyword evidence="12" id="KW-0560">Oxidoreductase</keyword>
<dbReference type="GO" id="GO:0020037">
    <property type="term" value="F:heme binding"/>
    <property type="evidence" value="ECO:0007669"/>
    <property type="project" value="InterPro"/>
</dbReference>
<keyword evidence="8 11" id="KW-0408">Iron</keyword>
<dbReference type="InterPro" id="IPR001128">
    <property type="entry name" value="Cyt_P450"/>
</dbReference>
<dbReference type="EMBL" id="BPLR01003350">
    <property type="protein sequence ID" value="GIX83599.1"/>
    <property type="molecule type" value="Genomic_DNA"/>
</dbReference>
<dbReference type="InterPro" id="IPR017972">
    <property type="entry name" value="Cyt_P450_CS"/>
</dbReference>
<organism evidence="13 14">
    <name type="scientific">Caerostris extrusa</name>
    <name type="common">Bark spider</name>
    <name type="synonym">Caerostris bankana</name>
    <dbReference type="NCBI Taxonomy" id="172846"/>
    <lineage>
        <taxon>Eukaryota</taxon>
        <taxon>Metazoa</taxon>
        <taxon>Ecdysozoa</taxon>
        <taxon>Arthropoda</taxon>
        <taxon>Chelicerata</taxon>
        <taxon>Arachnida</taxon>
        <taxon>Araneae</taxon>
        <taxon>Araneomorphae</taxon>
        <taxon>Entelegynae</taxon>
        <taxon>Araneoidea</taxon>
        <taxon>Araneidae</taxon>
        <taxon>Caerostris</taxon>
    </lineage>
</organism>
<feature type="binding site" description="axial binding residue" evidence="11">
    <location>
        <position position="128"/>
    </location>
    <ligand>
        <name>heme</name>
        <dbReference type="ChEBI" id="CHEBI:30413"/>
    </ligand>
    <ligandPart>
        <name>Fe</name>
        <dbReference type="ChEBI" id="CHEBI:18248"/>
    </ligandPart>
</feature>
<comment type="cofactor">
    <cofactor evidence="1 11">
        <name>heme</name>
        <dbReference type="ChEBI" id="CHEBI:30413"/>
    </cofactor>
</comment>
<accession>A0AAV4NGW7</accession>
<proteinExistence type="inferred from homology"/>
<evidence type="ECO:0000256" key="7">
    <source>
        <dbReference type="ARBA" id="ARBA00022824"/>
    </source>
</evidence>
<sequence length="137" mass="15803">MGPVPDRSHPEMQEKIHQEVDSVLEGYAQRPLSVDDLGDLKYLDCVLKECNRLYPSAPMFGRHIFEETKICGYTVPKGASNIVMTYFLHRDENVFLIRSNLIQKGFFQRTKKIPEFAYVPFGAGPRNCIGRWFGEME</sequence>
<dbReference type="Pfam" id="PF00067">
    <property type="entry name" value="p450"/>
    <property type="match status" value="1"/>
</dbReference>
<evidence type="ECO:0000256" key="6">
    <source>
        <dbReference type="ARBA" id="ARBA00022723"/>
    </source>
</evidence>
<evidence type="ECO:0000256" key="8">
    <source>
        <dbReference type="ARBA" id="ARBA00023004"/>
    </source>
</evidence>
<keyword evidence="7" id="KW-0256">Endoplasmic reticulum</keyword>
<dbReference type="InterPro" id="IPR036396">
    <property type="entry name" value="Cyt_P450_sf"/>
</dbReference>
<keyword evidence="6 11" id="KW-0479">Metal-binding</keyword>
<dbReference type="GO" id="GO:0005506">
    <property type="term" value="F:iron ion binding"/>
    <property type="evidence" value="ECO:0007669"/>
    <property type="project" value="InterPro"/>
</dbReference>
<evidence type="ECO:0000313" key="14">
    <source>
        <dbReference type="Proteomes" id="UP001054945"/>
    </source>
</evidence>
<evidence type="ECO:0000256" key="2">
    <source>
        <dbReference type="ARBA" id="ARBA00003690"/>
    </source>
</evidence>
<dbReference type="Gene3D" id="1.10.630.10">
    <property type="entry name" value="Cytochrome P450"/>
    <property type="match status" value="1"/>
</dbReference>